<name>A0ABX1JZY8_9CELL</name>
<organism evidence="1 2">
    <name type="scientific">Cellulomonas septica</name>
    <dbReference type="NCBI Taxonomy" id="285080"/>
    <lineage>
        <taxon>Bacteria</taxon>
        <taxon>Bacillati</taxon>
        <taxon>Actinomycetota</taxon>
        <taxon>Actinomycetes</taxon>
        <taxon>Micrococcales</taxon>
        <taxon>Cellulomonadaceae</taxon>
        <taxon>Cellulomonas</taxon>
    </lineage>
</organism>
<dbReference type="EMBL" id="JAAXOY010000231">
    <property type="protein sequence ID" value="NKY39896.1"/>
    <property type="molecule type" value="Genomic_DNA"/>
</dbReference>
<reference evidence="1 2" key="1">
    <citation type="submission" date="2020-04" db="EMBL/GenBank/DDBJ databases">
        <title>MicrobeNet Type strains.</title>
        <authorList>
            <person name="Nicholson A.C."/>
        </authorList>
    </citation>
    <scope>NUCLEOTIDE SEQUENCE [LARGE SCALE GENOMIC DNA]</scope>
    <source>
        <strain evidence="1 2">ATCC BAA-787</strain>
    </source>
</reference>
<feature type="non-terminal residue" evidence="1">
    <location>
        <position position="1"/>
    </location>
</feature>
<sequence length="44" mass="4205">AEAAVAAARAWATGAGGSVDEVTAALDDAATTVDDLTTALEQAS</sequence>
<accession>A0ABX1JZY8</accession>
<comment type="caution">
    <text evidence="1">The sequence shown here is derived from an EMBL/GenBank/DDBJ whole genome shotgun (WGS) entry which is preliminary data.</text>
</comment>
<gene>
    <name evidence="1" type="ORF">HGA02_10245</name>
</gene>
<evidence type="ECO:0000313" key="2">
    <source>
        <dbReference type="Proteomes" id="UP000777774"/>
    </source>
</evidence>
<protein>
    <recommendedName>
        <fullName evidence="3">Chemotaxis protein</fullName>
    </recommendedName>
</protein>
<keyword evidence="2" id="KW-1185">Reference proteome</keyword>
<evidence type="ECO:0008006" key="3">
    <source>
        <dbReference type="Google" id="ProtNLM"/>
    </source>
</evidence>
<dbReference type="Proteomes" id="UP000777774">
    <property type="component" value="Unassembled WGS sequence"/>
</dbReference>
<evidence type="ECO:0000313" key="1">
    <source>
        <dbReference type="EMBL" id="NKY39896.1"/>
    </source>
</evidence>
<proteinExistence type="predicted"/>